<evidence type="ECO:0000256" key="1">
    <source>
        <dbReference type="SAM" id="MobiDB-lite"/>
    </source>
</evidence>
<proteinExistence type="predicted"/>
<protein>
    <submittedName>
        <fullName evidence="2">Uncharacterized protein</fullName>
    </submittedName>
</protein>
<sequence>MKMKLNMYNIKKCFMKHKYFILYVILLTLFFVFLLPRFREGLANASIGEYSYLAPIPSGNTWDQSTMDKFAKKYNEVNNKTGGQMLDGNSKSLQGYISSSLSVEVDYFIDNGKWPYCGYVSTYVEKHPEALSPFHDSSGNVMTPTSLQKMWPNRVAYQQLISKTEKNITPPPVSYKIFMGTANLPSNSSSPSSSPATSSSSLSSSSPSTSSLSDTNYQQLMSLCKNIMGNQK</sequence>
<dbReference type="AlphaFoldDB" id="A0A6C0B0S7"/>
<organism evidence="2">
    <name type="scientific">viral metagenome</name>
    <dbReference type="NCBI Taxonomy" id="1070528"/>
    <lineage>
        <taxon>unclassified sequences</taxon>
        <taxon>metagenomes</taxon>
        <taxon>organismal metagenomes</taxon>
    </lineage>
</organism>
<evidence type="ECO:0000313" key="2">
    <source>
        <dbReference type="EMBL" id="QHS85371.1"/>
    </source>
</evidence>
<dbReference type="EMBL" id="MN739043">
    <property type="protein sequence ID" value="QHS85371.1"/>
    <property type="molecule type" value="Genomic_DNA"/>
</dbReference>
<reference evidence="2" key="1">
    <citation type="journal article" date="2020" name="Nature">
        <title>Giant virus diversity and host interactions through global metagenomics.</title>
        <authorList>
            <person name="Schulz F."/>
            <person name="Roux S."/>
            <person name="Paez-Espino D."/>
            <person name="Jungbluth S."/>
            <person name="Walsh D.A."/>
            <person name="Denef V.J."/>
            <person name="McMahon K.D."/>
            <person name="Konstantinidis K.T."/>
            <person name="Eloe-Fadrosh E.A."/>
            <person name="Kyrpides N.C."/>
            <person name="Woyke T."/>
        </authorList>
    </citation>
    <scope>NUCLEOTIDE SEQUENCE</scope>
    <source>
        <strain evidence="2">GVMAG-M-3300009182-78</strain>
    </source>
</reference>
<feature type="compositionally biased region" description="Low complexity" evidence="1">
    <location>
        <begin position="186"/>
        <end position="213"/>
    </location>
</feature>
<name>A0A6C0B0S7_9ZZZZ</name>
<accession>A0A6C0B0S7</accession>
<feature type="region of interest" description="Disordered" evidence="1">
    <location>
        <begin position="186"/>
        <end position="215"/>
    </location>
</feature>